<dbReference type="STRING" id="205920.ECH_0249"/>
<sequence length="46" mass="5181">MVDILLKNIRANPQHQNLSFCCWATNTTSSLTFSRSSNSEFTLLSC</sequence>
<dbReference type="KEGG" id="ech:ECH_0249"/>
<name>Q2GHL3_EHRCR</name>
<dbReference type="Proteomes" id="UP000008320">
    <property type="component" value="Chromosome"/>
</dbReference>
<organism evidence="1 2">
    <name type="scientific">Ehrlichia chaffeensis (strain ATCC CRL-10679 / Arkansas)</name>
    <dbReference type="NCBI Taxonomy" id="205920"/>
    <lineage>
        <taxon>Bacteria</taxon>
        <taxon>Pseudomonadati</taxon>
        <taxon>Pseudomonadota</taxon>
        <taxon>Alphaproteobacteria</taxon>
        <taxon>Rickettsiales</taxon>
        <taxon>Anaplasmataceae</taxon>
        <taxon>Ehrlichia</taxon>
    </lineage>
</organism>
<gene>
    <name evidence="1" type="ordered locus">ECH_0249</name>
</gene>
<reference evidence="1 2" key="1">
    <citation type="journal article" date="2006" name="PLoS Genet.">
        <title>Comparative genomics of emerging human ehrlichiosis agents.</title>
        <authorList>
            <person name="Dunning Hotopp J.C."/>
            <person name="Lin M."/>
            <person name="Madupu R."/>
            <person name="Crabtree J."/>
            <person name="Angiuoli S.V."/>
            <person name="Eisen J.A."/>
            <person name="Seshadri R."/>
            <person name="Ren Q."/>
            <person name="Wu M."/>
            <person name="Utterback T.R."/>
            <person name="Smith S."/>
            <person name="Lewis M."/>
            <person name="Khouri H."/>
            <person name="Zhang C."/>
            <person name="Niu H."/>
            <person name="Lin Q."/>
            <person name="Ohashi N."/>
            <person name="Zhi N."/>
            <person name="Nelson W."/>
            <person name="Brinkac L.M."/>
            <person name="Dodson R.J."/>
            <person name="Rosovitz M.J."/>
            <person name="Sundaram J."/>
            <person name="Daugherty S.C."/>
            <person name="Davidsen T."/>
            <person name="Durkin A.S."/>
            <person name="Gwinn M."/>
            <person name="Haft D.H."/>
            <person name="Selengut J.D."/>
            <person name="Sullivan S.A."/>
            <person name="Zafar N."/>
            <person name="Zhou L."/>
            <person name="Benahmed F."/>
            <person name="Forberger H."/>
            <person name="Halpin R."/>
            <person name="Mulligan S."/>
            <person name="Robinson J."/>
            <person name="White O."/>
            <person name="Rikihisa Y."/>
            <person name="Tettelin H."/>
        </authorList>
    </citation>
    <scope>NUCLEOTIDE SEQUENCE [LARGE SCALE GENOMIC DNA]</scope>
    <source>
        <strain evidence="2">ATCC CRL-10679 / Arkansas</strain>
    </source>
</reference>
<dbReference type="EMBL" id="CP000236">
    <property type="protein sequence ID" value="ABD45187.1"/>
    <property type="molecule type" value="Genomic_DNA"/>
</dbReference>
<evidence type="ECO:0000313" key="2">
    <source>
        <dbReference type="Proteomes" id="UP000008320"/>
    </source>
</evidence>
<dbReference type="AlphaFoldDB" id="Q2GHL3"/>
<keyword evidence="2" id="KW-1185">Reference proteome</keyword>
<accession>Q2GHL3</accession>
<proteinExistence type="predicted"/>
<dbReference type="HOGENOM" id="CLU_3183129_0_0_5"/>
<protein>
    <submittedName>
        <fullName evidence="1">Uncharacterized protein</fullName>
    </submittedName>
</protein>
<evidence type="ECO:0000313" key="1">
    <source>
        <dbReference type="EMBL" id="ABD45187.1"/>
    </source>
</evidence>